<feature type="compositionally biased region" description="Low complexity" evidence="1">
    <location>
        <begin position="9"/>
        <end position="31"/>
    </location>
</feature>
<evidence type="ECO:0000313" key="2">
    <source>
        <dbReference type="EnsemblProtists" id="EOD11972"/>
    </source>
</evidence>
<feature type="region of interest" description="Disordered" evidence="1">
    <location>
        <begin position="1"/>
        <end position="78"/>
    </location>
</feature>
<dbReference type="HOGENOM" id="CLU_1323927_0_0_1"/>
<feature type="compositionally biased region" description="Basic and acidic residues" evidence="1">
    <location>
        <begin position="52"/>
        <end position="69"/>
    </location>
</feature>
<evidence type="ECO:0000313" key="3">
    <source>
        <dbReference type="Proteomes" id="UP000013827"/>
    </source>
</evidence>
<name>A0A0D3IL37_EMIH1</name>
<dbReference type="AlphaFoldDB" id="A0A0D3IL37"/>
<sequence length="208" mass="21462">MCEKEKPCSADARPAGAADAAASPPRDGAASIADAPPLPPPPPPPPLSIAKGHADEGPRLRRAVAEAERAPSASLTPDAAEALARLEGAGDVRRPAASDITPAAMDNLARVGGNGAPRPSLLAPLWKASANRSGRFLNAPLWSHAPADPDSRLHPALKARPRRDRGSVPRPRLPGAATVLHDEALHSDEEGRNLAAVSMLPWLLLCGG</sequence>
<dbReference type="RefSeq" id="XP_005764401.1">
    <property type="nucleotide sequence ID" value="XM_005764344.1"/>
</dbReference>
<feature type="compositionally biased region" description="Pro residues" evidence="1">
    <location>
        <begin position="36"/>
        <end position="47"/>
    </location>
</feature>
<dbReference type="EnsemblProtists" id="EOD11972">
    <property type="protein sequence ID" value="EOD11972"/>
    <property type="gene ID" value="EMIHUDRAFT_460837"/>
</dbReference>
<proteinExistence type="predicted"/>
<dbReference type="Proteomes" id="UP000013827">
    <property type="component" value="Unassembled WGS sequence"/>
</dbReference>
<feature type="region of interest" description="Disordered" evidence="1">
    <location>
        <begin position="142"/>
        <end position="174"/>
    </location>
</feature>
<keyword evidence="3" id="KW-1185">Reference proteome</keyword>
<dbReference type="GeneID" id="17258123"/>
<organism evidence="2 3">
    <name type="scientific">Emiliania huxleyi (strain CCMP1516)</name>
    <dbReference type="NCBI Taxonomy" id="280463"/>
    <lineage>
        <taxon>Eukaryota</taxon>
        <taxon>Haptista</taxon>
        <taxon>Haptophyta</taxon>
        <taxon>Prymnesiophyceae</taxon>
        <taxon>Isochrysidales</taxon>
        <taxon>Noelaerhabdaceae</taxon>
        <taxon>Emiliania</taxon>
    </lineage>
</organism>
<accession>A0A0D3IL37</accession>
<dbReference type="PaxDb" id="2903-EOD11972"/>
<reference evidence="2" key="2">
    <citation type="submission" date="2024-10" db="UniProtKB">
        <authorList>
            <consortium name="EnsemblProtists"/>
        </authorList>
    </citation>
    <scope>IDENTIFICATION</scope>
</reference>
<protein>
    <submittedName>
        <fullName evidence="2">Uncharacterized protein</fullName>
    </submittedName>
</protein>
<dbReference type="KEGG" id="ehx:EMIHUDRAFT_460837"/>
<evidence type="ECO:0000256" key="1">
    <source>
        <dbReference type="SAM" id="MobiDB-lite"/>
    </source>
</evidence>
<reference evidence="3" key="1">
    <citation type="journal article" date="2013" name="Nature">
        <title>Pan genome of the phytoplankton Emiliania underpins its global distribution.</title>
        <authorList>
            <person name="Read B.A."/>
            <person name="Kegel J."/>
            <person name="Klute M.J."/>
            <person name="Kuo A."/>
            <person name="Lefebvre S.C."/>
            <person name="Maumus F."/>
            <person name="Mayer C."/>
            <person name="Miller J."/>
            <person name="Monier A."/>
            <person name="Salamov A."/>
            <person name="Young J."/>
            <person name="Aguilar M."/>
            <person name="Claverie J.M."/>
            <person name="Frickenhaus S."/>
            <person name="Gonzalez K."/>
            <person name="Herman E.K."/>
            <person name="Lin Y.C."/>
            <person name="Napier J."/>
            <person name="Ogata H."/>
            <person name="Sarno A.F."/>
            <person name="Shmutz J."/>
            <person name="Schroeder D."/>
            <person name="de Vargas C."/>
            <person name="Verret F."/>
            <person name="von Dassow P."/>
            <person name="Valentin K."/>
            <person name="Van de Peer Y."/>
            <person name="Wheeler G."/>
            <person name="Dacks J.B."/>
            <person name="Delwiche C.F."/>
            <person name="Dyhrman S.T."/>
            <person name="Glockner G."/>
            <person name="John U."/>
            <person name="Richards T."/>
            <person name="Worden A.Z."/>
            <person name="Zhang X."/>
            <person name="Grigoriev I.V."/>
            <person name="Allen A.E."/>
            <person name="Bidle K."/>
            <person name="Borodovsky M."/>
            <person name="Bowler C."/>
            <person name="Brownlee C."/>
            <person name="Cock J.M."/>
            <person name="Elias M."/>
            <person name="Gladyshev V.N."/>
            <person name="Groth M."/>
            <person name="Guda C."/>
            <person name="Hadaegh A."/>
            <person name="Iglesias-Rodriguez M.D."/>
            <person name="Jenkins J."/>
            <person name="Jones B.M."/>
            <person name="Lawson T."/>
            <person name="Leese F."/>
            <person name="Lindquist E."/>
            <person name="Lobanov A."/>
            <person name="Lomsadze A."/>
            <person name="Malik S.B."/>
            <person name="Marsh M.E."/>
            <person name="Mackinder L."/>
            <person name="Mock T."/>
            <person name="Mueller-Roeber B."/>
            <person name="Pagarete A."/>
            <person name="Parker M."/>
            <person name="Probert I."/>
            <person name="Quesneville H."/>
            <person name="Raines C."/>
            <person name="Rensing S.A."/>
            <person name="Riano-Pachon D.M."/>
            <person name="Richier S."/>
            <person name="Rokitta S."/>
            <person name="Shiraiwa Y."/>
            <person name="Soanes D.M."/>
            <person name="van der Giezen M."/>
            <person name="Wahlund T.M."/>
            <person name="Williams B."/>
            <person name="Wilson W."/>
            <person name="Wolfe G."/>
            <person name="Wurch L.L."/>
        </authorList>
    </citation>
    <scope>NUCLEOTIDE SEQUENCE</scope>
</reference>